<keyword evidence="2" id="KW-1185">Reference proteome</keyword>
<gene>
    <name evidence="1" type="ORF">O3P69_008070</name>
</gene>
<dbReference type="AlphaFoldDB" id="A0AAW0T0W4"/>
<dbReference type="Proteomes" id="UP001487740">
    <property type="component" value="Unassembled WGS sequence"/>
</dbReference>
<dbReference type="EMBL" id="JARAKH010000041">
    <property type="protein sequence ID" value="KAK8380898.1"/>
    <property type="molecule type" value="Genomic_DNA"/>
</dbReference>
<evidence type="ECO:0008006" key="3">
    <source>
        <dbReference type="Google" id="ProtNLM"/>
    </source>
</evidence>
<comment type="caution">
    <text evidence="1">The sequence shown here is derived from an EMBL/GenBank/DDBJ whole genome shotgun (WGS) entry which is preliminary data.</text>
</comment>
<name>A0AAW0T0W4_SCYPA</name>
<accession>A0AAW0T0W4</accession>
<protein>
    <recommendedName>
        <fullName evidence="3">Secreted protein</fullName>
    </recommendedName>
</protein>
<reference evidence="1 2" key="1">
    <citation type="submission" date="2023-03" db="EMBL/GenBank/DDBJ databases">
        <title>High-quality genome of Scylla paramamosain provides insights in environmental adaptation.</title>
        <authorList>
            <person name="Zhang L."/>
        </authorList>
    </citation>
    <scope>NUCLEOTIDE SEQUENCE [LARGE SCALE GENOMIC DNA]</scope>
    <source>
        <strain evidence="1">LZ_2023a</strain>
        <tissue evidence="1">Muscle</tissue>
    </source>
</reference>
<sequence>MFATKSDWTSKIYFTTFLAFTCTTTPTAPHQSPDTSRGAFRSFWLEHRKDLELEAPPHGAEQVRFKQQKSLFSVSFFYCEGKVPKRGILSPPSFSLLATTF</sequence>
<evidence type="ECO:0000313" key="1">
    <source>
        <dbReference type="EMBL" id="KAK8380898.1"/>
    </source>
</evidence>
<organism evidence="1 2">
    <name type="scientific">Scylla paramamosain</name>
    <name type="common">Mud crab</name>
    <dbReference type="NCBI Taxonomy" id="85552"/>
    <lineage>
        <taxon>Eukaryota</taxon>
        <taxon>Metazoa</taxon>
        <taxon>Ecdysozoa</taxon>
        <taxon>Arthropoda</taxon>
        <taxon>Crustacea</taxon>
        <taxon>Multicrustacea</taxon>
        <taxon>Malacostraca</taxon>
        <taxon>Eumalacostraca</taxon>
        <taxon>Eucarida</taxon>
        <taxon>Decapoda</taxon>
        <taxon>Pleocyemata</taxon>
        <taxon>Brachyura</taxon>
        <taxon>Eubrachyura</taxon>
        <taxon>Portunoidea</taxon>
        <taxon>Portunidae</taxon>
        <taxon>Portuninae</taxon>
        <taxon>Scylla</taxon>
    </lineage>
</organism>
<proteinExistence type="predicted"/>
<evidence type="ECO:0000313" key="2">
    <source>
        <dbReference type="Proteomes" id="UP001487740"/>
    </source>
</evidence>